<feature type="compositionally biased region" description="Polar residues" evidence="17">
    <location>
        <begin position="105"/>
        <end position="121"/>
    </location>
</feature>
<evidence type="ECO:0000256" key="15">
    <source>
        <dbReference type="ARBA" id="ARBA00023203"/>
    </source>
</evidence>
<evidence type="ECO:0000313" key="21">
    <source>
        <dbReference type="Proteomes" id="UP000191024"/>
    </source>
</evidence>
<evidence type="ECO:0000259" key="18">
    <source>
        <dbReference type="PROSITE" id="PS50031"/>
    </source>
</evidence>
<evidence type="ECO:0000256" key="13">
    <source>
        <dbReference type="ARBA" id="ARBA00023054"/>
    </source>
</evidence>
<feature type="domain" description="EF-hand" evidence="19">
    <location>
        <begin position="644"/>
        <end position="679"/>
    </location>
</feature>
<evidence type="ECO:0000256" key="9">
    <source>
        <dbReference type="ARBA" id="ARBA00022583"/>
    </source>
</evidence>
<feature type="compositionally biased region" description="Basic and acidic residues" evidence="17">
    <location>
        <begin position="1235"/>
        <end position="1244"/>
    </location>
</feature>
<sequence>MYNTYQNQGFPVQGQPTGYFGSQGQSVQQNQNPSGDSYGQPTQDSASYTGQQPPFTYNNSGVNYGQNSQANFNQGSFQQPSFPYGNGSQPFQNQQQTGFQGGNLLSDNRIQQTGQNPQMTGLHSGISGGQQELQPQQTGFYYTNSSQNLQPQQTGIVNSQAAHQQQQQPQQSYSQIQQLPLAQRQQQPGESFAVQPTFNGQLSFQSLQPQQTGLPAQSQEALQPLRPAATGFVNSFVKNGINEDVKIPNIRLSFITVNDQAKFEKLFRASVPAGSNTVSGSECRAILMRSGLSPSQLSKIWTLCDTSKAGELLFPEFALAMHLVNSVLQGDSIPYDLDYKTKNEVSSFVDAINLSIANGGSSQDLSMPKTPFDNLTAGMPPLQSQPTGFMPQTSFGMPLQNQITGGRLNVQSTGYIPSTSFNQPLGLQATGGQLQQQPTGGIAQSFNVTGQPPNSFMPPQSTGGALQAQTTGGFLQGQNTGNLLPQVTGNMPTTSFNQMIQPQMTGPIPSQLTGPMQPQFTGPMQPQFTGGFGNQATGLVSQPTGSMPPTSFGQLPDLRSQPTGYLPPSNFNPVAPLSAQKTGFGNNDLYAQSILPNQFTADNSDSISTEEKSLFYKIFETYDTEKKGILASPVAVEIFRKSGLNRGDLERIWNLCDTNNTGQLNKQEFALGMHLVYRRLKGFELPARLPPSLIPSSTLILDSVKNQLKTGTNERVKAPTKFDGLRFKNDDDDLLPSSRNRRRAQGSNLEAEANKDTIVSLKESIDQKKSQIRRSRETDLRLESKPSSKPSSMLSVEELKQKILALPKQSEFYLSNVPSDLAIKFQSLTQRLPALLSEISDVDNQITNAKIELYKLRNPSAITGSGLNGEITEQDRRKAKSKALLASRMAALTGKPAAAVSDIEREEQTFNEEVKRIREENNQNQVIIKDIQSSIGDIASSLHSALTGNGDTDNSFSKWELGVGVDPQVSSFIRQLNQDVQFASAGQQSGHSQTGRDGVFQSDNLIKSNDKSLGALPQESRASTLKDQARRKMNERLAKLGVGTGHALETQNVPSSKSPAIKNSEVNLQGSSSVVDNTDEDEEVRKLMEQLEKLKAKKTAEREKLSPVPTTAYETTQQQQPKSVPVQPTPTLSEAPRERETTKDQENDSWDDEPNEPQLSTLSLDSSIKKSEEVSASPSASASSSANVSHHEYNPFSRAPDAGGASMSASPAPRNTASGRNPFFKQTPSSTSSFDAKKAEEQRRVQRGLADDDDWSDDEEKPAEPIIVPSQPTPEPPVPAVLTAPSLPTMNLDPVSGESVTRPSEIPDSVAVPLAPPLPTLAPDPDSNSTVHPIAPPLPQLTSNTQDTAHAASETASAHAILPPLPKLEINDPIPAVPLAPPLPQINSDLGYLNVKNTVTTTADDDQSDVLSIPESVDSEEDSNPQPPAASTTLPPSGIPPPPPLP</sequence>
<name>A0A1G4JLL2_9SACH</name>
<dbReference type="Gene3D" id="1.10.238.10">
    <property type="entry name" value="EF-hand"/>
    <property type="match status" value="2"/>
</dbReference>
<feature type="region of interest" description="Disordered" evidence="17">
    <location>
        <begin position="431"/>
        <end position="466"/>
    </location>
</feature>
<feature type="region of interest" description="Disordered" evidence="17">
    <location>
        <begin position="769"/>
        <end position="794"/>
    </location>
</feature>
<feature type="compositionally biased region" description="Basic and acidic residues" evidence="17">
    <location>
        <begin position="1135"/>
        <end position="1146"/>
    </location>
</feature>
<proteinExistence type="inferred from homology"/>
<dbReference type="GO" id="GO:0005509">
    <property type="term" value="F:calcium ion binding"/>
    <property type="evidence" value="ECO:0007669"/>
    <property type="project" value="InterPro"/>
</dbReference>
<dbReference type="GO" id="GO:0003779">
    <property type="term" value="F:actin binding"/>
    <property type="evidence" value="ECO:0007669"/>
    <property type="project" value="UniProtKB-KW"/>
</dbReference>
<organism evidence="20 21">
    <name type="scientific">Lachancea mirantina</name>
    <dbReference type="NCBI Taxonomy" id="1230905"/>
    <lineage>
        <taxon>Eukaryota</taxon>
        <taxon>Fungi</taxon>
        <taxon>Dikarya</taxon>
        <taxon>Ascomycota</taxon>
        <taxon>Saccharomycotina</taxon>
        <taxon>Saccharomycetes</taxon>
        <taxon>Saccharomycetales</taxon>
        <taxon>Saccharomycetaceae</taxon>
        <taxon>Lachancea</taxon>
    </lineage>
</organism>
<dbReference type="GO" id="GO:0006897">
    <property type="term" value="P:endocytosis"/>
    <property type="evidence" value="ECO:0007669"/>
    <property type="project" value="UniProtKB-KW"/>
</dbReference>
<feature type="domain" description="EH" evidence="18">
    <location>
        <begin position="611"/>
        <end position="700"/>
    </location>
</feature>
<feature type="compositionally biased region" description="Polar residues" evidence="17">
    <location>
        <begin position="442"/>
        <end position="461"/>
    </location>
</feature>
<feature type="compositionally biased region" description="Polar residues" evidence="17">
    <location>
        <begin position="1"/>
        <end position="16"/>
    </location>
</feature>
<feature type="compositionally biased region" description="Low complexity" evidence="17">
    <location>
        <begin position="1115"/>
        <end position="1131"/>
    </location>
</feature>
<dbReference type="PROSITE" id="PS00018">
    <property type="entry name" value="EF_HAND_1"/>
    <property type="match status" value="1"/>
</dbReference>
<feature type="compositionally biased region" description="Low complexity" evidence="17">
    <location>
        <begin position="22"/>
        <end position="35"/>
    </location>
</feature>
<feature type="compositionally biased region" description="Basic and acidic residues" evidence="17">
    <location>
        <begin position="769"/>
        <end position="786"/>
    </location>
</feature>
<feature type="compositionally biased region" description="Polar residues" evidence="17">
    <location>
        <begin position="1049"/>
        <end position="1058"/>
    </location>
</feature>
<keyword evidence="12" id="KW-0106">Calcium</keyword>
<comment type="subcellular location">
    <subcellularLocation>
        <location evidence="3">Cell membrane</location>
        <topology evidence="3">Peripheral membrane protein</topology>
        <orientation evidence="3">Cytoplasmic side</orientation>
    </subcellularLocation>
    <subcellularLocation>
        <location evidence="2">Cytoplasm</location>
        <location evidence="2">Cytoskeleton</location>
        <location evidence="2">Actin patch</location>
    </subcellularLocation>
    <subcellularLocation>
        <location evidence="1">Endosome membrane</location>
        <topology evidence="1">Peripheral membrane protein</topology>
        <orientation evidence="1">Cytoplasmic side</orientation>
    </subcellularLocation>
</comment>
<dbReference type="Pfam" id="PF12763">
    <property type="entry name" value="EH"/>
    <property type="match status" value="2"/>
</dbReference>
<dbReference type="InterPro" id="IPR018247">
    <property type="entry name" value="EF_Hand_1_Ca_BS"/>
</dbReference>
<feature type="compositionally biased region" description="Low complexity" evidence="17">
    <location>
        <begin position="1174"/>
        <end position="1188"/>
    </location>
</feature>
<keyword evidence="13" id="KW-0175">Coiled coil</keyword>
<evidence type="ECO:0000259" key="19">
    <source>
        <dbReference type="PROSITE" id="PS50222"/>
    </source>
</evidence>
<dbReference type="PANTHER" id="PTHR11216:SF173">
    <property type="entry name" value="ACTIN CYTOSKELETON-REGULATORY COMPLEX PROTEIN PAN1"/>
    <property type="match status" value="1"/>
</dbReference>
<dbReference type="SUPFAM" id="SSF47473">
    <property type="entry name" value="EF-hand"/>
    <property type="match status" value="2"/>
</dbReference>
<evidence type="ECO:0000256" key="3">
    <source>
        <dbReference type="ARBA" id="ARBA00004413"/>
    </source>
</evidence>
<feature type="compositionally biased region" description="Low complexity" evidence="17">
    <location>
        <begin position="1348"/>
        <end position="1360"/>
    </location>
</feature>
<keyword evidence="14" id="KW-0472">Membrane</keyword>
<evidence type="ECO:0000256" key="2">
    <source>
        <dbReference type="ARBA" id="ARBA00004134"/>
    </source>
</evidence>
<feature type="compositionally biased region" description="Polar residues" evidence="17">
    <location>
        <begin position="1215"/>
        <end position="1234"/>
    </location>
</feature>
<gene>
    <name evidence="20" type="ORF">LAMI_0E06084G</name>
</gene>
<dbReference type="Proteomes" id="UP000191024">
    <property type="component" value="Chromosome E"/>
</dbReference>
<comment type="similarity">
    <text evidence="4">Belongs to the PAN1 family.</text>
</comment>
<feature type="compositionally biased region" description="Polar residues" evidence="17">
    <location>
        <begin position="1157"/>
        <end position="1166"/>
    </location>
</feature>
<feature type="compositionally biased region" description="Pro residues" evidence="17">
    <location>
        <begin position="1437"/>
        <end position="1446"/>
    </location>
</feature>
<reference evidence="20 21" key="1">
    <citation type="submission" date="2016-03" db="EMBL/GenBank/DDBJ databases">
        <authorList>
            <person name="Devillers H."/>
        </authorList>
    </citation>
    <scope>NUCLEOTIDE SEQUENCE [LARGE SCALE GENOMIC DNA]</scope>
    <source>
        <strain evidence="20">CBS 11717</strain>
    </source>
</reference>
<dbReference type="SMART" id="SM00027">
    <property type="entry name" value="EH"/>
    <property type="match status" value="2"/>
</dbReference>
<feature type="compositionally biased region" description="Low complexity" evidence="17">
    <location>
        <begin position="431"/>
        <end position="441"/>
    </location>
</feature>
<evidence type="ECO:0000256" key="8">
    <source>
        <dbReference type="ARBA" id="ARBA00022490"/>
    </source>
</evidence>
<dbReference type="PROSITE" id="PS50222">
    <property type="entry name" value="EF_HAND_2"/>
    <property type="match status" value="1"/>
</dbReference>
<evidence type="ECO:0000256" key="1">
    <source>
        <dbReference type="ARBA" id="ARBA00004125"/>
    </source>
</evidence>
<dbReference type="GO" id="GO:0030479">
    <property type="term" value="C:actin cortical patch"/>
    <property type="evidence" value="ECO:0007669"/>
    <property type="project" value="UniProtKB-SubCell"/>
</dbReference>
<dbReference type="PROSITE" id="PS50031">
    <property type="entry name" value="EH"/>
    <property type="match status" value="2"/>
</dbReference>
<feature type="region of interest" description="Disordered" evidence="17">
    <location>
        <begin position="1095"/>
        <end position="1360"/>
    </location>
</feature>
<feature type="region of interest" description="Disordered" evidence="17">
    <location>
        <begin position="1"/>
        <end position="132"/>
    </location>
</feature>
<accession>A0A1G4JLL2</accession>
<evidence type="ECO:0000256" key="6">
    <source>
        <dbReference type="ARBA" id="ARBA00020728"/>
    </source>
</evidence>
<evidence type="ECO:0000256" key="7">
    <source>
        <dbReference type="ARBA" id="ARBA00022475"/>
    </source>
</evidence>
<dbReference type="STRING" id="1230905.A0A1G4JLL2"/>
<feature type="compositionally biased region" description="Basic and acidic residues" evidence="17">
    <location>
        <begin position="1095"/>
        <end position="1105"/>
    </location>
</feature>
<dbReference type="FunFam" id="1.10.238.10:FF:000349">
    <property type="entry name" value="Actin cytoskeleton-regulatory complex protein PAN1"/>
    <property type="match status" value="1"/>
</dbReference>
<feature type="compositionally biased region" description="Polar residues" evidence="17">
    <location>
        <begin position="37"/>
        <end position="81"/>
    </location>
</feature>
<evidence type="ECO:0000256" key="10">
    <source>
        <dbReference type="ARBA" id="ARBA00022737"/>
    </source>
</evidence>
<dbReference type="InterPro" id="IPR011992">
    <property type="entry name" value="EF-hand-dom_pair"/>
</dbReference>
<feature type="region of interest" description="Disordered" evidence="17">
    <location>
        <begin position="1400"/>
        <end position="1446"/>
    </location>
</feature>
<evidence type="ECO:0000256" key="12">
    <source>
        <dbReference type="ARBA" id="ARBA00022837"/>
    </source>
</evidence>
<keyword evidence="9" id="KW-0254">Endocytosis</keyword>
<dbReference type="GO" id="GO:0005886">
    <property type="term" value="C:plasma membrane"/>
    <property type="evidence" value="ECO:0007669"/>
    <property type="project" value="UniProtKB-SubCell"/>
</dbReference>
<feature type="region of interest" description="Disordered" evidence="17">
    <location>
        <begin position="154"/>
        <end position="190"/>
    </location>
</feature>
<dbReference type="InterPro" id="IPR013182">
    <property type="entry name" value="DUF1720"/>
</dbReference>
<keyword evidence="7" id="KW-1003">Cell membrane</keyword>
<feature type="compositionally biased region" description="Low complexity" evidence="17">
    <location>
        <begin position="85"/>
        <end position="98"/>
    </location>
</feature>
<dbReference type="SMART" id="SM00054">
    <property type="entry name" value="EFh"/>
    <property type="match status" value="2"/>
</dbReference>
<feature type="region of interest" description="Disordered" evidence="17">
    <location>
        <begin position="1009"/>
        <end position="1028"/>
    </location>
</feature>
<evidence type="ECO:0000256" key="11">
    <source>
        <dbReference type="ARBA" id="ARBA00022753"/>
    </source>
</evidence>
<evidence type="ECO:0000256" key="4">
    <source>
        <dbReference type="ARBA" id="ARBA00009351"/>
    </source>
</evidence>
<feature type="region of interest" description="Disordered" evidence="17">
    <location>
        <begin position="1039"/>
        <end position="1081"/>
    </location>
</feature>
<dbReference type="EMBL" id="LT598465">
    <property type="protein sequence ID" value="SCU91485.1"/>
    <property type="molecule type" value="Genomic_DNA"/>
</dbReference>
<dbReference type="OrthoDB" id="2015333at2759"/>
<dbReference type="InterPro" id="IPR000261">
    <property type="entry name" value="EH_dom"/>
</dbReference>
<feature type="compositionally biased region" description="Low complexity" evidence="17">
    <location>
        <begin position="159"/>
        <end position="188"/>
    </location>
</feature>
<dbReference type="InterPro" id="IPR002048">
    <property type="entry name" value="EF_hand_dom"/>
</dbReference>
<dbReference type="GO" id="GO:0010008">
    <property type="term" value="C:endosome membrane"/>
    <property type="evidence" value="ECO:0007669"/>
    <property type="project" value="UniProtKB-SubCell"/>
</dbReference>
<feature type="region of interest" description="Disordered" evidence="17">
    <location>
        <begin position="983"/>
        <end position="1002"/>
    </location>
</feature>
<feature type="compositionally biased region" description="Acidic residues" evidence="17">
    <location>
        <begin position="1251"/>
        <end position="1261"/>
    </location>
</feature>
<feature type="domain" description="EH" evidence="18">
    <location>
        <begin position="259"/>
        <end position="337"/>
    </location>
</feature>
<keyword evidence="11" id="KW-0967">Endosome</keyword>
<evidence type="ECO:0000313" key="20">
    <source>
        <dbReference type="EMBL" id="SCU91485.1"/>
    </source>
</evidence>
<keyword evidence="10" id="KW-0677">Repeat</keyword>
<keyword evidence="16" id="KW-0206">Cytoskeleton</keyword>
<feature type="compositionally biased region" description="Polar residues" evidence="17">
    <location>
        <begin position="1064"/>
        <end position="1076"/>
    </location>
</feature>
<keyword evidence="8" id="KW-0963">Cytoplasm</keyword>
<evidence type="ECO:0000256" key="5">
    <source>
        <dbReference type="ARBA" id="ARBA00015110"/>
    </source>
</evidence>
<keyword evidence="21" id="KW-1185">Reference proteome</keyword>
<evidence type="ECO:0000256" key="16">
    <source>
        <dbReference type="ARBA" id="ARBA00023212"/>
    </source>
</evidence>
<dbReference type="Pfam" id="PF08226">
    <property type="entry name" value="DUF1720"/>
    <property type="match status" value="1"/>
</dbReference>
<feature type="compositionally biased region" description="Low complexity" evidence="17">
    <location>
        <begin position="1199"/>
        <end position="1213"/>
    </location>
</feature>
<dbReference type="PANTHER" id="PTHR11216">
    <property type="entry name" value="EH DOMAIN"/>
    <property type="match status" value="1"/>
</dbReference>
<keyword evidence="15" id="KW-0009">Actin-binding</keyword>
<dbReference type="GO" id="GO:0016197">
    <property type="term" value="P:endosomal transport"/>
    <property type="evidence" value="ECO:0007669"/>
    <property type="project" value="TreeGrafter"/>
</dbReference>
<dbReference type="CDD" id="cd00052">
    <property type="entry name" value="EH"/>
    <property type="match status" value="2"/>
</dbReference>
<evidence type="ECO:0000256" key="17">
    <source>
        <dbReference type="SAM" id="MobiDB-lite"/>
    </source>
</evidence>
<protein>
    <recommendedName>
        <fullName evidence="5">Actin cytoskeleton-regulatory complex protein PAN1</fullName>
    </recommendedName>
    <alternativeName>
        <fullName evidence="6">Actin cytoskeleton-regulatory complex protein pan1</fullName>
    </alternativeName>
</protein>
<evidence type="ECO:0000256" key="14">
    <source>
        <dbReference type="ARBA" id="ARBA00023136"/>
    </source>
</evidence>